<feature type="domain" description="Transcriptional coactivator p15 (PC4) C-terminal" evidence="8">
    <location>
        <begin position="70"/>
        <end position="122"/>
    </location>
</feature>
<dbReference type="RefSeq" id="XP_052949419.1">
    <property type="nucleotide sequence ID" value="XM_053087880.1"/>
</dbReference>
<dbReference type="GO" id="GO:0005634">
    <property type="term" value="C:nucleus"/>
    <property type="evidence" value="ECO:0007669"/>
    <property type="project" value="UniProtKB-SubCell"/>
</dbReference>
<sequence length="133" mass="14749">MPRKQDPDEESEEEGSVEVEVKPTKKRKSESKPESSKKTPKTAAKPEATKAGGADIGTKQVNDEGKPYMNLSEYKRVTINEFKGAKLVDIREVYKDKASGDMKPGKKGISLTLGQWKVLKSNIDSIDEMFGDE</sequence>
<evidence type="ECO:0000256" key="7">
    <source>
        <dbReference type="SAM" id="MobiDB-lite"/>
    </source>
</evidence>
<dbReference type="GeneID" id="77727085"/>
<keyword evidence="10" id="KW-1185">Reference proteome</keyword>
<feature type="compositionally biased region" description="Low complexity" evidence="7">
    <location>
        <begin position="41"/>
        <end position="53"/>
    </location>
</feature>
<dbReference type="GO" id="GO:0060261">
    <property type="term" value="P:positive regulation of transcription initiation by RNA polymerase II"/>
    <property type="evidence" value="ECO:0007669"/>
    <property type="project" value="InterPro"/>
</dbReference>
<evidence type="ECO:0000256" key="3">
    <source>
        <dbReference type="ARBA" id="ARBA00023015"/>
    </source>
</evidence>
<dbReference type="Gene3D" id="2.30.31.10">
    <property type="entry name" value="Transcriptional Coactivator Pc4, Chain A"/>
    <property type="match status" value="1"/>
</dbReference>
<evidence type="ECO:0000256" key="6">
    <source>
        <dbReference type="ARBA" id="ARBA00023242"/>
    </source>
</evidence>
<dbReference type="GO" id="GO:0003713">
    <property type="term" value="F:transcription coactivator activity"/>
    <property type="evidence" value="ECO:0007669"/>
    <property type="project" value="InterPro"/>
</dbReference>
<dbReference type="PANTHER" id="PTHR13215">
    <property type="entry name" value="RNA POLYMERASE II TRANSCRIPTIONAL COACTIVATOR"/>
    <property type="match status" value="1"/>
</dbReference>
<evidence type="ECO:0000256" key="4">
    <source>
        <dbReference type="ARBA" id="ARBA00023125"/>
    </source>
</evidence>
<keyword evidence="4" id="KW-0238">DNA-binding</keyword>
<dbReference type="InterPro" id="IPR009044">
    <property type="entry name" value="ssDNA-bd_transcriptional_reg"/>
</dbReference>
<dbReference type="SUPFAM" id="SSF54447">
    <property type="entry name" value="ssDNA-binding transcriptional regulator domain"/>
    <property type="match status" value="1"/>
</dbReference>
<dbReference type="Pfam" id="PF02229">
    <property type="entry name" value="PC4"/>
    <property type="match status" value="1"/>
</dbReference>
<organism evidence="9 10">
    <name type="scientific">Dioszegia hungarica</name>
    <dbReference type="NCBI Taxonomy" id="4972"/>
    <lineage>
        <taxon>Eukaryota</taxon>
        <taxon>Fungi</taxon>
        <taxon>Dikarya</taxon>
        <taxon>Basidiomycota</taxon>
        <taxon>Agaricomycotina</taxon>
        <taxon>Tremellomycetes</taxon>
        <taxon>Tremellales</taxon>
        <taxon>Bulleribasidiaceae</taxon>
        <taxon>Dioszegia</taxon>
    </lineage>
</organism>
<evidence type="ECO:0000313" key="10">
    <source>
        <dbReference type="Proteomes" id="UP001164286"/>
    </source>
</evidence>
<dbReference type="AlphaFoldDB" id="A0AA38LXF8"/>
<protein>
    <submittedName>
        <fullName evidence="9">Transcriptional Coactivator p15-domain-containing protein</fullName>
    </submittedName>
</protein>
<gene>
    <name evidence="9" type="ORF">MKK02DRAFT_29659</name>
</gene>
<proteinExistence type="inferred from homology"/>
<keyword evidence="5" id="KW-0804">Transcription</keyword>
<feature type="compositionally biased region" description="Acidic residues" evidence="7">
    <location>
        <begin position="7"/>
        <end position="17"/>
    </location>
</feature>
<comment type="subcellular location">
    <subcellularLocation>
        <location evidence="1">Nucleus</location>
    </subcellularLocation>
</comment>
<keyword evidence="6" id="KW-0539">Nucleus</keyword>
<keyword evidence="3" id="KW-0805">Transcription regulation</keyword>
<evidence type="ECO:0000256" key="1">
    <source>
        <dbReference type="ARBA" id="ARBA00004123"/>
    </source>
</evidence>
<evidence type="ECO:0000256" key="5">
    <source>
        <dbReference type="ARBA" id="ARBA00023163"/>
    </source>
</evidence>
<dbReference type="InterPro" id="IPR045125">
    <property type="entry name" value="Sub1/Tcp4-like"/>
</dbReference>
<feature type="region of interest" description="Disordered" evidence="7">
    <location>
        <begin position="1"/>
        <end position="66"/>
    </location>
</feature>
<comment type="similarity">
    <text evidence="2">Belongs to the transcriptional coactivator PC4 family.</text>
</comment>
<evidence type="ECO:0000259" key="8">
    <source>
        <dbReference type="Pfam" id="PF02229"/>
    </source>
</evidence>
<evidence type="ECO:0000313" key="9">
    <source>
        <dbReference type="EMBL" id="KAI9639642.1"/>
    </source>
</evidence>
<dbReference type="Proteomes" id="UP001164286">
    <property type="component" value="Unassembled WGS sequence"/>
</dbReference>
<comment type="caution">
    <text evidence="9">The sequence shown here is derived from an EMBL/GenBank/DDBJ whole genome shotgun (WGS) entry which is preliminary data.</text>
</comment>
<reference evidence="9" key="1">
    <citation type="journal article" date="2022" name="G3 (Bethesda)">
        <title>High quality genome of the basidiomycete yeast Dioszegia hungarica PDD-24b-2 isolated from cloud water.</title>
        <authorList>
            <person name="Jarrige D."/>
            <person name="Haridas S."/>
            <person name="Bleykasten-Grosshans C."/>
            <person name="Joly M."/>
            <person name="Nadalig T."/>
            <person name="Sancelme M."/>
            <person name="Vuilleumier S."/>
            <person name="Grigoriev I.V."/>
            <person name="Amato P."/>
            <person name="Bringel F."/>
        </authorList>
    </citation>
    <scope>NUCLEOTIDE SEQUENCE</scope>
    <source>
        <strain evidence="9">PDD-24b-2</strain>
    </source>
</reference>
<dbReference type="GO" id="GO:0003677">
    <property type="term" value="F:DNA binding"/>
    <property type="evidence" value="ECO:0007669"/>
    <property type="project" value="UniProtKB-KW"/>
</dbReference>
<accession>A0AA38LXF8</accession>
<evidence type="ECO:0000256" key="2">
    <source>
        <dbReference type="ARBA" id="ARBA00009001"/>
    </source>
</evidence>
<name>A0AA38LXF8_9TREE</name>
<dbReference type="EMBL" id="JAKWFO010000001">
    <property type="protein sequence ID" value="KAI9639642.1"/>
    <property type="molecule type" value="Genomic_DNA"/>
</dbReference>
<dbReference type="InterPro" id="IPR003173">
    <property type="entry name" value="PC4_C"/>
</dbReference>